<dbReference type="SUPFAM" id="SSF54427">
    <property type="entry name" value="NTF2-like"/>
    <property type="match status" value="1"/>
</dbReference>
<evidence type="ECO:0000259" key="1">
    <source>
        <dbReference type="Pfam" id="PF14534"/>
    </source>
</evidence>
<dbReference type="InterPro" id="IPR027843">
    <property type="entry name" value="DUF4440"/>
</dbReference>
<dbReference type="AlphaFoldDB" id="A0A4Q6XRV8"/>
<dbReference type="EMBL" id="SGIS01000068">
    <property type="protein sequence ID" value="RZF59247.1"/>
    <property type="molecule type" value="Genomic_DNA"/>
</dbReference>
<dbReference type="Proteomes" id="UP000292085">
    <property type="component" value="Unassembled WGS sequence"/>
</dbReference>
<organism evidence="2 3">
    <name type="scientific">Sphingomonas populi</name>
    <dbReference type="NCBI Taxonomy" id="2484750"/>
    <lineage>
        <taxon>Bacteria</taxon>
        <taxon>Pseudomonadati</taxon>
        <taxon>Pseudomonadota</taxon>
        <taxon>Alphaproteobacteria</taxon>
        <taxon>Sphingomonadales</taxon>
        <taxon>Sphingomonadaceae</taxon>
        <taxon>Sphingomonas</taxon>
    </lineage>
</organism>
<comment type="caution">
    <text evidence="2">The sequence shown here is derived from an EMBL/GenBank/DDBJ whole genome shotgun (WGS) entry which is preliminary data.</text>
</comment>
<evidence type="ECO:0000313" key="2">
    <source>
        <dbReference type="EMBL" id="RZF59247.1"/>
    </source>
</evidence>
<dbReference type="InterPro" id="IPR032710">
    <property type="entry name" value="NTF2-like_dom_sf"/>
</dbReference>
<gene>
    <name evidence="2" type="ORF">EWE75_22685</name>
</gene>
<proteinExistence type="predicted"/>
<feature type="domain" description="DUF4440" evidence="1">
    <location>
        <begin position="40"/>
        <end position="149"/>
    </location>
</feature>
<dbReference type="OrthoDB" id="1357763at2"/>
<reference evidence="2 3" key="1">
    <citation type="submission" date="2019-02" db="EMBL/GenBank/DDBJ databases">
        <authorList>
            <person name="Li Y."/>
        </authorList>
    </citation>
    <scope>NUCLEOTIDE SEQUENCE [LARGE SCALE GENOMIC DNA]</scope>
    <source>
        <strain evidence="2 3">3-7</strain>
    </source>
</reference>
<evidence type="ECO:0000313" key="3">
    <source>
        <dbReference type="Proteomes" id="UP000292085"/>
    </source>
</evidence>
<keyword evidence="3" id="KW-1185">Reference proteome</keyword>
<accession>A0A4Q6XRV8</accession>
<dbReference type="Gene3D" id="3.10.450.50">
    <property type="match status" value="1"/>
</dbReference>
<dbReference type="Pfam" id="PF14534">
    <property type="entry name" value="DUF4440"/>
    <property type="match status" value="1"/>
</dbReference>
<protein>
    <submittedName>
        <fullName evidence="2">Nuclear transport factor 2 family protein</fullName>
    </submittedName>
</protein>
<name>A0A4Q6XRV8_9SPHN</name>
<sequence length="167" mass="19101">MSTEEIHCCRSSLLVSRSSLVQSDEMEAGSQIEAALDGHHAAANAAFARRDITAYQALFSSDLQYIQRNGITIDRRRLMQDVETQLSRRYHTESSFVREALDIDGGQVTETLLQTATVKASVLGFLRRTWRVQRHGLYTWAMEDGQWRIVRVRVLSETVESRWILGR</sequence>